<dbReference type="InterPro" id="IPR010148">
    <property type="entry name" value="CRISPR-assoc_prot_CT1975"/>
</dbReference>
<dbReference type="Pfam" id="PF09344">
    <property type="entry name" value="Cas_CT1975"/>
    <property type="match status" value="1"/>
</dbReference>
<keyword evidence="3" id="KW-1185">Reference proteome</keyword>
<dbReference type="Proteomes" id="UP000271380">
    <property type="component" value="Chromosome"/>
</dbReference>
<dbReference type="Proteomes" id="UP000033457">
    <property type="component" value="Chromosome"/>
</dbReference>
<proteinExistence type="predicted"/>
<evidence type="ECO:0000313" key="1">
    <source>
        <dbReference type="EMBL" id="AKE41058.1"/>
    </source>
</evidence>
<organism evidence="1 3">
    <name type="scientific">Corynebacterium kutscheri</name>
    <dbReference type="NCBI Taxonomy" id="35755"/>
    <lineage>
        <taxon>Bacteria</taxon>
        <taxon>Bacillati</taxon>
        <taxon>Actinomycetota</taxon>
        <taxon>Actinomycetes</taxon>
        <taxon>Mycobacteriales</taxon>
        <taxon>Corynebacteriaceae</taxon>
        <taxon>Corynebacterium</taxon>
    </lineage>
</organism>
<evidence type="ECO:0000313" key="4">
    <source>
        <dbReference type="Proteomes" id="UP000271380"/>
    </source>
</evidence>
<gene>
    <name evidence="2" type="ORF">NCTC949_01420</name>
    <name evidence="1" type="ORF">UL82_04285</name>
</gene>
<dbReference type="KEGG" id="cku:UL82_04285"/>
<dbReference type="STRING" id="35755.UL82_04285"/>
<reference evidence="1 3" key="1">
    <citation type="journal article" date="2015" name="Genome Announc.">
        <title>Complete Genome Sequence of Corynebacterium kutscheri DSM 20755, a Corynebacterial Type Strain with Remarkably Low G+C Content of Chromosomal DNA.</title>
        <authorList>
            <person name="Ruckert C."/>
            <person name="Albersmeier A."/>
            <person name="Winkler A."/>
            <person name="Tauch A."/>
        </authorList>
    </citation>
    <scope>NUCLEOTIDE SEQUENCE [LARGE SCALE GENOMIC DNA]</scope>
    <source>
        <strain evidence="1 3">DSM 20755</strain>
    </source>
</reference>
<evidence type="ECO:0000313" key="2">
    <source>
        <dbReference type="EMBL" id="VEH06947.1"/>
    </source>
</evidence>
<dbReference type="RefSeq" id="WP_046439178.1">
    <property type="nucleotide sequence ID" value="NZ_CP011312.1"/>
</dbReference>
<dbReference type="AlphaFoldDB" id="A0A0F6R1I5"/>
<dbReference type="EMBL" id="LR134377">
    <property type="protein sequence ID" value="VEH06947.1"/>
    <property type="molecule type" value="Genomic_DNA"/>
</dbReference>
<protein>
    <submittedName>
        <fullName evidence="2">CRISPR-associated Cse4 family protein</fullName>
    </submittedName>
</protein>
<reference evidence="2 4" key="2">
    <citation type="submission" date="2018-12" db="EMBL/GenBank/DDBJ databases">
        <authorList>
            <consortium name="Pathogen Informatics"/>
        </authorList>
    </citation>
    <scope>NUCLEOTIDE SEQUENCE [LARGE SCALE GENOMIC DNA]</scope>
    <source>
        <strain evidence="2 4">NCTC949</strain>
    </source>
</reference>
<evidence type="ECO:0000313" key="3">
    <source>
        <dbReference type="Proteomes" id="UP000033457"/>
    </source>
</evidence>
<dbReference type="HOGENOM" id="CLU_044824_0_0_11"/>
<dbReference type="EMBL" id="CP011312">
    <property type="protein sequence ID" value="AKE41058.1"/>
    <property type="molecule type" value="Genomic_DNA"/>
</dbReference>
<dbReference type="NCBIfam" id="TIGR01869">
    <property type="entry name" value="casC_Cse4"/>
    <property type="match status" value="1"/>
</dbReference>
<accession>A0A0F6R1I5</accession>
<sequence>MSRMFIDIHILQTIPPSNVNRDDTGAPKTSIYGGVRRARVSSQAWKKATRESFKEYLDATELGERTFYAVDRIAKSIIESRPDLADKAVSLAEEIFKVAKIKISPEKKKNNDETASPKSVTSYLLFLSRIQISNLAQLAIQAHDTGESFNRKTINKIIQSDNSIDIALFGRMITDSPDLNVDAACQVSHAFSVHPAEIEFDYFTASDDNKENDTSGAGMIGTVEFVAPTHYRYATINTEGLISNLDSVEAAARATEAFLRSFILSMPTGKMNTFANRTRPELVLVQIRQDQPVNLAESFEKAITTTTGRMAKATIELASSAKNADETYGSAAKESFYLATNNADTPETRAELDAIGTHVTFDDLISLVGKAVRSRAENNA</sequence>
<name>A0A0F6R1I5_9CORY</name>